<accession>A0A9Q0H941</accession>
<name>A0A9Q0H941_9MAGN</name>
<dbReference type="AlphaFoldDB" id="A0A9Q0H941"/>
<reference evidence="2" key="1">
    <citation type="journal article" date="2023" name="Plant J.">
        <title>The genome of the king protea, Protea cynaroides.</title>
        <authorList>
            <person name="Chang J."/>
            <person name="Duong T.A."/>
            <person name="Schoeman C."/>
            <person name="Ma X."/>
            <person name="Roodt D."/>
            <person name="Barker N."/>
            <person name="Li Z."/>
            <person name="Van de Peer Y."/>
            <person name="Mizrachi E."/>
        </authorList>
    </citation>
    <scope>NUCLEOTIDE SEQUENCE</scope>
    <source>
        <tissue evidence="2">Young leaves</tissue>
    </source>
</reference>
<protein>
    <recommendedName>
        <fullName evidence="1">RNase H type-1 domain-containing protein</fullName>
    </recommendedName>
</protein>
<comment type="caution">
    <text evidence="2">The sequence shown here is derived from an EMBL/GenBank/DDBJ whole genome shotgun (WGS) entry which is preliminary data.</text>
</comment>
<keyword evidence="3" id="KW-1185">Reference proteome</keyword>
<evidence type="ECO:0000313" key="3">
    <source>
        <dbReference type="Proteomes" id="UP001141806"/>
    </source>
</evidence>
<evidence type="ECO:0000313" key="2">
    <source>
        <dbReference type="EMBL" id="KAJ4962152.1"/>
    </source>
</evidence>
<dbReference type="GO" id="GO:0004523">
    <property type="term" value="F:RNA-DNA hybrid ribonuclease activity"/>
    <property type="evidence" value="ECO:0007669"/>
    <property type="project" value="InterPro"/>
</dbReference>
<dbReference type="EMBL" id="JAMYWD010000008">
    <property type="protein sequence ID" value="KAJ4962152.1"/>
    <property type="molecule type" value="Genomic_DNA"/>
</dbReference>
<evidence type="ECO:0000259" key="1">
    <source>
        <dbReference type="Pfam" id="PF13456"/>
    </source>
</evidence>
<dbReference type="Proteomes" id="UP001141806">
    <property type="component" value="Unassembled WGS sequence"/>
</dbReference>
<dbReference type="InterPro" id="IPR002156">
    <property type="entry name" value="RNaseH_domain"/>
</dbReference>
<dbReference type="CDD" id="cd09279">
    <property type="entry name" value="RNase_HI_like"/>
    <property type="match status" value="1"/>
</dbReference>
<proteinExistence type="predicted"/>
<dbReference type="InterPro" id="IPR036397">
    <property type="entry name" value="RNaseH_sf"/>
</dbReference>
<dbReference type="InterPro" id="IPR012337">
    <property type="entry name" value="RNaseH-like_sf"/>
</dbReference>
<dbReference type="PANTHER" id="PTHR48475:SF2">
    <property type="entry name" value="RIBONUCLEASE H"/>
    <property type="match status" value="1"/>
</dbReference>
<dbReference type="Pfam" id="PF13456">
    <property type="entry name" value="RVT_3"/>
    <property type="match status" value="1"/>
</dbReference>
<sequence>MALMPLVVPFSYKPRMAVKVQTLADFLIESPPPKEAEKAAASQGKESSSRPWTLFVDGASNKTQCGAGFILTSPEDFHIRCSLQFKFQESNNAIEYEALLAGLRLAKAVMARRIEASNDSQLVMRQVNGEYEAKKVSMAAYLQKVQGMDQSEERRLWVDGK</sequence>
<gene>
    <name evidence="2" type="ORF">NE237_022091</name>
</gene>
<dbReference type="GO" id="GO:0003676">
    <property type="term" value="F:nucleic acid binding"/>
    <property type="evidence" value="ECO:0007669"/>
    <property type="project" value="InterPro"/>
</dbReference>
<dbReference type="PANTHER" id="PTHR48475">
    <property type="entry name" value="RIBONUCLEASE H"/>
    <property type="match status" value="1"/>
</dbReference>
<dbReference type="Gene3D" id="3.30.420.10">
    <property type="entry name" value="Ribonuclease H-like superfamily/Ribonuclease H"/>
    <property type="match status" value="1"/>
</dbReference>
<organism evidence="2 3">
    <name type="scientific">Protea cynaroides</name>
    <dbReference type="NCBI Taxonomy" id="273540"/>
    <lineage>
        <taxon>Eukaryota</taxon>
        <taxon>Viridiplantae</taxon>
        <taxon>Streptophyta</taxon>
        <taxon>Embryophyta</taxon>
        <taxon>Tracheophyta</taxon>
        <taxon>Spermatophyta</taxon>
        <taxon>Magnoliopsida</taxon>
        <taxon>Proteales</taxon>
        <taxon>Proteaceae</taxon>
        <taxon>Protea</taxon>
    </lineage>
</organism>
<dbReference type="OrthoDB" id="1938451at2759"/>
<feature type="domain" description="RNase H type-1" evidence="1">
    <location>
        <begin position="56"/>
        <end position="153"/>
    </location>
</feature>
<dbReference type="SUPFAM" id="SSF53098">
    <property type="entry name" value="Ribonuclease H-like"/>
    <property type="match status" value="1"/>
</dbReference>